<evidence type="ECO:0000313" key="2">
    <source>
        <dbReference type="Proteomes" id="UP000807825"/>
    </source>
</evidence>
<dbReference type="Proteomes" id="UP000807825">
    <property type="component" value="Unassembled WGS sequence"/>
</dbReference>
<dbReference type="InterPro" id="IPR043129">
    <property type="entry name" value="ATPase_NBD"/>
</dbReference>
<evidence type="ECO:0000313" key="1">
    <source>
        <dbReference type="EMBL" id="MBI5251589.1"/>
    </source>
</evidence>
<sequence>DYFVSELQKILDFFSTNISYDPIQKIFLSGGAARTYGLASTMEAELNIPVEIVDPFRSLNVNEKVFDMDYLNYVGASMAIAVGLALRDERDKQV</sequence>
<reference evidence="1" key="1">
    <citation type="submission" date="2020-07" db="EMBL/GenBank/DDBJ databases">
        <title>Huge and variable diversity of episymbiotic CPR bacteria and DPANN archaea in groundwater ecosystems.</title>
        <authorList>
            <person name="He C.Y."/>
            <person name="Keren R."/>
            <person name="Whittaker M."/>
            <person name="Farag I.F."/>
            <person name="Doudna J."/>
            <person name="Cate J.H.D."/>
            <person name="Banfield J.F."/>
        </authorList>
    </citation>
    <scope>NUCLEOTIDE SEQUENCE</scope>
    <source>
        <strain evidence="1">NC_groundwater_1664_Pr3_B-0.1um_52_9</strain>
    </source>
</reference>
<dbReference type="EMBL" id="JACRDE010000497">
    <property type="protein sequence ID" value="MBI5251589.1"/>
    <property type="molecule type" value="Genomic_DNA"/>
</dbReference>
<organism evidence="1 2">
    <name type="scientific">Desulfomonile tiedjei</name>
    <dbReference type="NCBI Taxonomy" id="2358"/>
    <lineage>
        <taxon>Bacteria</taxon>
        <taxon>Pseudomonadati</taxon>
        <taxon>Thermodesulfobacteriota</taxon>
        <taxon>Desulfomonilia</taxon>
        <taxon>Desulfomonilales</taxon>
        <taxon>Desulfomonilaceae</taxon>
        <taxon>Desulfomonile</taxon>
    </lineage>
</organism>
<dbReference type="SUPFAM" id="SSF53067">
    <property type="entry name" value="Actin-like ATPase domain"/>
    <property type="match status" value="1"/>
</dbReference>
<dbReference type="InterPro" id="IPR005883">
    <property type="entry name" value="PilM"/>
</dbReference>
<dbReference type="Gene3D" id="3.30.420.40">
    <property type="match status" value="2"/>
</dbReference>
<name>A0A9D6V655_9BACT</name>
<comment type="caution">
    <text evidence="1">The sequence shown here is derived from an EMBL/GenBank/DDBJ whole genome shotgun (WGS) entry which is preliminary data.</text>
</comment>
<dbReference type="AlphaFoldDB" id="A0A9D6V655"/>
<dbReference type="Pfam" id="PF11104">
    <property type="entry name" value="PilM_2"/>
    <property type="match status" value="1"/>
</dbReference>
<feature type="non-terminal residue" evidence="1">
    <location>
        <position position="1"/>
    </location>
</feature>
<accession>A0A9D6V655</accession>
<proteinExistence type="predicted"/>
<protein>
    <submittedName>
        <fullName evidence="1">Pilus assembly protein PilM</fullName>
    </submittedName>
</protein>
<gene>
    <name evidence="1" type="primary">pilM</name>
    <name evidence="1" type="ORF">HY912_19025</name>
</gene>